<feature type="coiled-coil region" evidence="1">
    <location>
        <begin position="233"/>
        <end position="260"/>
    </location>
</feature>
<accession>A0A1W2BQU9</accession>
<evidence type="ECO:0000256" key="1">
    <source>
        <dbReference type="SAM" id="Coils"/>
    </source>
</evidence>
<evidence type="ECO:0000313" key="3">
    <source>
        <dbReference type="EMBL" id="SMC75293.1"/>
    </source>
</evidence>
<organism evidence="3 4">
    <name type="scientific">Pedobacter africanus</name>
    <dbReference type="NCBI Taxonomy" id="151894"/>
    <lineage>
        <taxon>Bacteria</taxon>
        <taxon>Pseudomonadati</taxon>
        <taxon>Bacteroidota</taxon>
        <taxon>Sphingobacteriia</taxon>
        <taxon>Sphingobacteriales</taxon>
        <taxon>Sphingobacteriaceae</taxon>
        <taxon>Pedobacter</taxon>
    </lineage>
</organism>
<evidence type="ECO:0000313" key="4">
    <source>
        <dbReference type="Proteomes" id="UP000192756"/>
    </source>
</evidence>
<keyword evidence="4" id="KW-1185">Reference proteome</keyword>
<dbReference type="Proteomes" id="UP000192756">
    <property type="component" value="Unassembled WGS sequence"/>
</dbReference>
<evidence type="ECO:0000256" key="2">
    <source>
        <dbReference type="SAM" id="SignalP"/>
    </source>
</evidence>
<evidence type="ECO:0008006" key="5">
    <source>
        <dbReference type="Google" id="ProtNLM"/>
    </source>
</evidence>
<reference evidence="4" key="1">
    <citation type="submission" date="2017-04" db="EMBL/GenBank/DDBJ databases">
        <authorList>
            <person name="Varghese N."/>
            <person name="Submissions S."/>
        </authorList>
    </citation>
    <scope>NUCLEOTIDE SEQUENCE [LARGE SCALE GENOMIC DNA]</scope>
    <source>
        <strain evidence="4">DSM 12126</strain>
    </source>
</reference>
<keyword evidence="1" id="KW-0175">Coiled coil</keyword>
<feature type="chain" id="PRO_5012370885" description="Chaperone of endosialidase" evidence="2">
    <location>
        <begin position="20"/>
        <end position="264"/>
    </location>
</feature>
<dbReference type="AlphaFoldDB" id="A0A1W2BQU9"/>
<gene>
    <name evidence="3" type="ORF">SAMN04488524_2566</name>
</gene>
<protein>
    <recommendedName>
        <fullName evidence="5">Chaperone of endosialidase</fullName>
    </recommendedName>
</protein>
<name>A0A1W2BQU9_9SPHI</name>
<sequence length="264" mass="29033">MKKLFLLPLLLSAMIKANAQQTVQTTLSISSNGVNSTEILMYKEDNSSYHSLSSNHSGFGLYNSTTNAYSFHVTSNDFFGIGTSTPSRKLDVNGGINATGYYLKNSGSSDYPGSYLHRLRAEDGNFYVDGDVGGSTYAPALTVHRLGNVGIGTADMRGYKLAVNGKVRAQEIKVETANWPDYVFAKDYSLPTLQETEKHIKDKGHLPGIPSAAEVKANGIDLGEMNAKLLQKIEELTLHLIEINEIVKRQQNEINHLKVKCDER</sequence>
<dbReference type="EMBL" id="FWXT01000001">
    <property type="protein sequence ID" value="SMC75293.1"/>
    <property type="molecule type" value="Genomic_DNA"/>
</dbReference>
<proteinExistence type="predicted"/>
<keyword evidence="2" id="KW-0732">Signal</keyword>
<dbReference type="STRING" id="151894.SAMN04488524_2566"/>
<feature type="signal peptide" evidence="2">
    <location>
        <begin position="1"/>
        <end position="19"/>
    </location>
</feature>